<evidence type="ECO:0000256" key="2">
    <source>
        <dbReference type="PROSITE-ProRule" id="PRU00335"/>
    </source>
</evidence>
<dbReference type="SUPFAM" id="SSF46689">
    <property type="entry name" value="Homeodomain-like"/>
    <property type="match status" value="1"/>
</dbReference>
<dbReference type="GO" id="GO:0000976">
    <property type="term" value="F:transcription cis-regulatory region binding"/>
    <property type="evidence" value="ECO:0007669"/>
    <property type="project" value="TreeGrafter"/>
</dbReference>
<dbReference type="PROSITE" id="PS50977">
    <property type="entry name" value="HTH_TETR_2"/>
    <property type="match status" value="1"/>
</dbReference>
<dbReference type="PANTHER" id="PTHR30055:SF187">
    <property type="entry name" value="TRANSCRIPTIONAL REGULATORY PROTEIN"/>
    <property type="match status" value="1"/>
</dbReference>
<evidence type="ECO:0000313" key="5">
    <source>
        <dbReference type="Proteomes" id="UP000091846"/>
    </source>
</evidence>
<evidence type="ECO:0000256" key="1">
    <source>
        <dbReference type="ARBA" id="ARBA00023125"/>
    </source>
</evidence>
<dbReference type="InterPro" id="IPR001647">
    <property type="entry name" value="HTH_TetR"/>
</dbReference>
<dbReference type="Proteomes" id="UP000091846">
    <property type="component" value="Unassembled WGS sequence"/>
</dbReference>
<dbReference type="Gene3D" id="1.10.357.10">
    <property type="entry name" value="Tetracycline Repressor, domain 2"/>
    <property type="match status" value="1"/>
</dbReference>
<dbReference type="Pfam" id="PF00440">
    <property type="entry name" value="TetR_N"/>
    <property type="match status" value="1"/>
</dbReference>
<protein>
    <submittedName>
        <fullName evidence="4">TetR family transcriptional regulator</fullName>
    </submittedName>
</protein>
<proteinExistence type="predicted"/>
<sequence length="178" mass="19217">MAASVAEVGYSATMVADIVRRAHTSRRTFYEYFPDRESCLVALLSEANEANIAAIAQAVDPAAPWRTQIRQAVQAWVACAEAHPSLTLAWIRDVPALGAHARALQRSVMSRFIELVQALSDTPELRVAGIEPLSRARAIMVLGGLRELTAMTVEEDQPLAGIVEEAVRAAIGVVKPDS</sequence>
<feature type="DNA-binding region" description="H-T-H motif" evidence="2">
    <location>
        <begin position="14"/>
        <end position="33"/>
    </location>
</feature>
<dbReference type="AlphaFoldDB" id="A0A1A2YNX7"/>
<feature type="domain" description="HTH tetR-type" evidence="3">
    <location>
        <begin position="1"/>
        <end position="51"/>
    </location>
</feature>
<reference evidence="4 5" key="1">
    <citation type="submission" date="2016-06" db="EMBL/GenBank/DDBJ databases">
        <authorList>
            <person name="Kjaerup R.B."/>
            <person name="Dalgaard T.S."/>
            <person name="Juul-Madsen H.R."/>
        </authorList>
    </citation>
    <scope>NUCLEOTIDE SEQUENCE [LARGE SCALE GENOMIC DNA]</scope>
    <source>
        <strain evidence="4 5">E1334</strain>
    </source>
</reference>
<evidence type="ECO:0000313" key="4">
    <source>
        <dbReference type="EMBL" id="OBI39705.1"/>
    </source>
</evidence>
<accession>A0A1A2YNX7</accession>
<name>A0A1A2YNX7_9MYCO</name>
<evidence type="ECO:0000259" key="3">
    <source>
        <dbReference type="PROSITE" id="PS50977"/>
    </source>
</evidence>
<dbReference type="InterPro" id="IPR050109">
    <property type="entry name" value="HTH-type_TetR-like_transc_reg"/>
</dbReference>
<organism evidence="4 5">
    <name type="scientific">Mycobacterium colombiense</name>
    <dbReference type="NCBI Taxonomy" id="339268"/>
    <lineage>
        <taxon>Bacteria</taxon>
        <taxon>Bacillati</taxon>
        <taxon>Actinomycetota</taxon>
        <taxon>Actinomycetes</taxon>
        <taxon>Mycobacteriales</taxon>
        <taxon>Mycobacteriaceae</taxon>
        <taxon>Mycobacterium</taxon>
        <taxon>Mycobacterium avium complex (MAC)</taxon>
    </lineage>
</organism>
<dbReference type="GO" id="GO:0003700">
    <property type="term" value="F:DNA-binding transcription factor activity"/>
    <property type="evidence" value="ECO:0007669"/>
    <property type="project" value="TreeGrafter"/>
</dbReference>
<dbReference type="InterPro" id="IPR009057">
    <property type="entry name" value="Homeodomain-like_sf"/>
</dbReference>
<gene>
    <name evidence="4" type="ORF">A5708_02950</name>
</gene>
<dbReference type="EMBL" id="LZKI01000115">
    <property type="protein sequence ID" value="OBI39705.1"/>
    <property type="molecule type" value="Genomic_DNA"/>
</dbReference>
<comment type="caution">
    <text evidence="4">The sequence shown here is derived from an EMBL/GenBank/DDBJ whole genome shotgun (WGS) entry which is preliminary data.</text>
</comment>
<keyword evidence="1 2" id="KW-0238">DNA-binding</keyword>
<dbReference type="PANTHER" id="PTHR30055">
    <property type="entry name" value="HTH-TYPE TRANSCRIPTIONAL REGULATOR RUTR"/>
    <property type="match status" value="1"/>
</dbReference>